<dbReference type="SUPFAM" id="SSF56112">
    <property type="entry name" value="Protein kinase-like (PK-like)"/>
    <property type="match status" value="1"/>
</dbReference>
<dbReference type="OrthoDB" id="9805504at2"/>
<keyword evidence="2" id="KW-0808">Transferase</keyword>
<gene>
    <name evidence="2" type="ORF">SAMN02910265_01105</name>
</gene>
<evidence type="ECO:0000313" key="3">
    <source>
        <dbReference type="Proteomes" id="UP000183190"/>
    </source>
</evidence>
<evidence type="ECO:0000259" key="1">
    <source>
        <dbReference type="PROSITE" id="PS50011"/>
    </source>
</evidence>
<protein>
    <submittedName>
        <fullName evidence="2">Protein kinase domain-containing protein</fullName>
    </submittedName>
</protein>
<dbReference type="AlphaFoldDB" id="A0A1H6ISP0"/>
<dbReference type="GO" id="GO:0004672">
    <property type="term" value="F:protein kinase activity"/>
    <property type="evidence" value="ECO:0007669"/>
    <property type="project" value="InterPro"/>
</dbReference>
<feature type="domain" description="Protein kinase" evidence="1">
    <location>
        <begin position="18"/>
        <end position="316"/>
    </location>
</feature>
<keyword evidence="2" id="KW-0418">Kinase</keyword>
<sequence length="447" mass="50433">MIELEIGQEVEMEFGGKAKVLSVIGSGGQGIVYLVRFNGQKWALKWYDINKMAKPAAFRKNLQNNINDGPPSNKFLWPKYLTKEMEDGTFGYIMELKPEGFDSFVDILNTYKLEIDPLTGRGAKRPVKFNTLSAMVTCVINIVNAFRQLHRAGKSYQDLNDGGFFINVNTGAVLVCDCDNIAPDGSNFGIGGKPGYMAPEVVRGIAQPNVQTDKYSLAVVLFKLLFRGDPMEGEKVVRDVCLTESSELKHYGQNAVFVYDPDDASNRPVRGIHDNIIKFWRIYPDYIKDAFIRSFTTGISDPTKRIIENEWQKLFIRLRSEIIQCGCGRTNFSSMFIHQNEKTFKCPKCGMEFVTIGFSNRDYRTPLYLGCKFYECEIVPESDDFTAVAGELVENKLKQGVLGIKNCSDRQWKAKMPDGVFYDIAPGKGFPVWQGLEIDFGEVKAQI</sequence>
<dbReference type="EMBL" id="FNWV01000003">
    <property type="protein sequence ID" value="SEH51044.1"/>
    <property type="molecule type" value="Genomic_DNA"/>
</dbReference>
<dbReference type="PROSITE" id="PS50011">
    <property type="entry name" value="PROTEIN_KINASE_DOM"/>
    <property type="match status" value="1"/>
</dbReference>
<dbReference type="RefSeq" id="WP_074715092.1">
    <property type="nucleotide sequence ID" value="NZ_FNWV01000003.1"/>
</dbReference>
<organism evidence="2 3">
    <name type="scientific">Ruminococcus flavefaciens</name>
    <dbReference type="NCBI Taxonomy" id="1265"/>
    <lineage>
        <taxon>Bacteria</taxon>
        <taxon>Bacillati</taxon>
        <taxon>Bacillota</taxon>
        <taxon>Clostridia</taxon>
        <taxon>Eubacteriales</taxon>
        <taxon>Oscillospiraceae</taxon>
        <taxon>Ruminococcus</taxon>
    </lineage>
</organism>
<dbReference type="Proteomes" id="UP000183190">
    <property type="component" value="Unassembled WGS sequence"/>
</dbReference>
<dbReference type="InterPro" id="IPR000719">
    <property type="entry name" value="Prot_kinase_dom"/>
</dbReference>
<reference evidence="2 3" key="1">
    <citation type="submission" date="2016-10" db="EMBL/GenBank/DDBJ databases">
        <authorList>
            <person name="de Groot N.N."/>
        </authorList>
    </citation>
    <scope>NUCLEOTIDE SEQUENCE [LARGE SCALE GENOMIC DNA]</scope>
    <source>
        <strain evidence="2 3">YAD2003</strain>
    </source>
</reference>
<dbReference type="Gene3D" id="1.10.510.10">
    <property type="entry name" value="Transferase(Phosphotransferase) domain 1"/>
    <property type="match status" value="1"/>
</dbReference>
<dbReference type="Pfam" id="PF00069">
    <property type="entry name" value="Pkinase"/>
    <property type="match status" value="1"/>
</dbReference>
<name>A0A1H6ISP0_RUMFL</name>
<dbReference type="InterPro" id="IPR011009">
    <property type="entry name" value="Kinase-like_dom_sf"/>
</dbReference>
<dbReference type="GO" id="GO:0005524">
    <property type="term" value="F:ATP binding"/>
    <property type="evidence" value="ECO:0007669"/>
    <property type="project" value="InterPro"/>
</dbReference>
<accession>A0A1H6ISP0</accession>
<evidence type="ECO:0000313" key="2">
    <source>
        <dbReference type="EMBL" id="SEH51044.1"/>
    </source>
</evidence>
<proteinExistence type="predicted"/>